<evidence type="ECO:0000313" key="3">
    <source>
        <dbReference type="Proteomes" id="UP000013520"/>
    </source>
</evidence>
<reference evidence="2 3" key="1">
    <citation type="submission" date="2012-01" db="EMBL/GenBank/DDBJ databases">
        <title>Complete sequence of Desulfotomaculum gibsoniae DSM 7213.</title>
        <authorList>
            <consortium name="US DOE Joint Genome Institute"/>
            <person name="Lucas S."/>
            <person name="Han J."/>
            <person name="Lapidus A."/>
            <person name="Cheng J.-F."/>
            <person name="Goodwin L."/>
            <person name="Pitluck S."/>
            <person name="Peters L."/>
            <person name="Ovchinnikova G."/>
            <person name="Teshima H."/>
            <person name="Detter J.C."/>
            <person name="Han C."/>
            <person name="Tapia R."/>
            <person name="Land M."/>
            <person name="Hauser L."/>
            <person name="Kyrpides N."/>
            <person name="Ivanova N."/>
            <person name="Pagani I."/>
            <person name="Parshina S."/>
            <person name="Plugge C."/>
            <person name="Muyzer G."/>
            <person name="Kuever J."/>
            <person name="Ivanova A."/>
            <person name="Nazina T."/>
            <person name="Klenk H.-P."/>
            <person name="Brambilla E."/>
            <person name="Spring S."/>
            <person name="Stams A.F."/>
            <person name="Woyke T."/>
        </authorList>
    </citation>
    <scope>NUCLEOTIDE SEQUENCE [LARGE SCALE GENOMIC DNA]</scope>
    <source>
        <strain evidence="2 3">DSM 7213</strain>
    </source>
</reference>
<gene>
    <name evidence="2" type="ORF">Desgi_1048</name>
</gene>
<feature type="transmembrane region" description="Helical" evidence="1">
    <location>
        <begin position="65"/>
        <end position="83"/>
    </location>
</feature>
<proteinExistence type="predicted"/>
<dbReference type="EMBL" id="CP003273">
    <property type="protein sequence ID" value="AGL00579.1"/>
    <property type="molecule type" value="Genomic_DNA"/>
</dbReference>
<dbReference type="eggNOG" id="ENOG50330ZP">
    <property type="taxonomic scope" value="Bacteria"/>
</dbReference>
<keyword evidence="1" id="KW-0812">Transmembrane</keyword>
<keyword evidence="1" id="KW-0472">Membrane</keyword>
<keyword evidence="1" id="KW-1133">Transmembrane helix</keyword>
<name>R4KDC5_9FIRM</name>
<dbReference type="OrthoDB" id="2056386at2"/>
<evidence type="ECO:0000256" key="1">
    <source>
        <dbReference type="SAM" id="Phobius"/>
    </source>
</evidence>
<dbReference type="KEGG" id="dgi:Desgi_1048"/>
<sequence length="87" mass="9793">MKDKILSIISFITVFVPITIFFVWNPTNPNATGIVIGYFIFIALSFCFALFLFAKKHLRDIYTKIALGLNGLYLVGILALVVIPRLI</sequence>
<dbReference type="RefSeq" id="WP_006521240.1">
    <property type="nucleotide sequence ID" value="NC_021184.1"/>
</dbReference>
<protein>
    <submittedName>
        <fullName evidence="2">Uncharacterized protein</fullName>
    </submittedName>
</protein>
<dbReference type="Proteomes" id="UP000013520">
    <property type="component" value="Chromosome"/>
</dbReference>
<evidence type="ECO:0000313" key="2">
    <source>
        <dbReference type="EMBL" id="AGL00579.1"/>
    </source>
</evidence>
<dbReference type="AlphaFoldDB" id="R4KDC5"/>
<feature type="transmembrane region" description="Helical" evidence="1">
    <location>
        <begin position="30"/>
        <end position="53"/>
    </location>
</feature>
<organism evidence="2 3">
    <name type="scientific">Desulfoscipio gibsoniae DSM 7213</name>
    <dbReference type="NCBI Taxonomy" id="767817"/>
    <lineage>
        <taxon>Bacteria</taxon>
        <taxon>Bacillati</taxon>
        <taxon>Bacillota</taxon>
        <taxon>Clostridia</taxon>
        <taxon>Eubacteriales</taxon>
        <taxon>Desulfallaceae</taxon>
        <taxon>Desulfoscipio</taxon>
    </lineage>
</organism>
<dbReference type="HOGENOM" id="CLU_2477863_0_0_9"/>
<accession>R4KDC5</accession>
<feature type="transmembrane region" description="Helical" evidence="1">
    <location>
        <begin position="5"/>
        <end position="24"/>
    </location>
</feature>
<dbReference type="STRING" id="767817.Desgi_1048"/>
<keyword evidence="3" id="KW-1185">Reference proteome</keyword>